<dbReference type="EMBL" id="JAUKTR010000003">
    <property type="protein sequence ID" value="MDO1559678.1"/>
    <property type="molecule type" value="Genomic_DNA"/>
</dbReference>
<comment type="caution">
    <text evidence="7">The sequence shown here is derived from an EMBL/GenBank/DDBJ whole genome shotgun (WGS) entry which is preliminary data.</text>
</comment>
<dbReference type="Gene3D" id="3.10.105.10">
    <property type="entry name" value="Dipeptide-binding Protein, Domain 3"/>
    <property type="match status" value="1"/>
</dbReference>
<dbReference type="RefSeq" id="WP_302110100.1">
    <property type="nucleotide sequence ID" value="NZ_JAUKTR010000003.1"/>
</dbReference>
<comment type="similarity">
    <text evidence="2">Belongs to the bacterial solute-binding protein 5 family.</text>
</comment>
<dbReference type="Proteomes" id="UP001169063">
    <property type="component" value="Unassembled WGS sequence"/>
</dbReference>
<keyword evidence="8" id="KW-1185">Reference proteome</keyword>
<accession>A0ABT8SM90</accession>
<gene>
    <name evidence="7" type="ORF">Q0812_09590</name>
</gene>
<evidence type="ECO:0000256" key="5">
    <source>
        <dbReference type="SAM" id="SignalP"/>
    </source>
</evidence>
<feature type="chain" id="PRO_5047217659" evidence="5">
    <location>
        <begin position="20"/>
        <end position="545"/>
    </location>
</feature>
<name>A0ABT8SM90_9CAUL</name>
<protein>
    <submittedName>
        <fullName evidence="7">Peptide ABC transporter substrate-binding protein</fullName>
    </submittedName>
</protein>
<dbReference type="InterPro" id="IPR030678">
    <property type="entry name" value="Peptide/Ni-bd"/>
</dbReference>
<dbReference type="PANTHER" id="PTHR30290">
    <property type="entry name" value="PERIPLASMIC BINDING COMPONENT OF ABC TRANSPORTER"/>
    <property type="match status" value="1"/>
</dbReference>
<dbReference type="CDD" id="cd08504">
    <property type="entry name" value="PBP2_OppA"/>
    <property type="match status" value="1"/>
</dbReference>
<organism evidence="7 8">
    <name type="scientific">Peiella sedimenti</name>
    <dbReference type="NCBI Taxonomy" id="3061083"/>
    <lineage>
        <taxon>Bacteria</taxon>
        <taxon>Pseudomonadati</taxon>
        <taxon>Pseudomonadota</taxon>
        <taxon>Alphaproteobacteria</taxon>
        <taxon>Caulobacterales</taxon>
        <taxon>Caulobacteraceae</taxon>
        <taxon>Peiella</taxon>
    </lineage>
</organism>
<evidence type="ECO:0000256" key="4">
    <source>
        <dbReference type="ARBA" id="ARBA00022729"/>
    </source>
</evidence>
<proteinExistence type="inferred from homology"/>
<evidence type="ECO:0000313" key="8">
    <source>
        <dbReference type="Proteomes" id="UP001169063"/>
    </source>
</evidence>
<dbReference type="Gene3D" id="3.40.190.10">
    <property type="entry name" value="Periplasmic binding protein-like II"/>
    <property type="match status" value="1"/>
</dbReference>
<dbReference type="Gene3D" id="3.90.76.10">
    <property type="entry name" value="Dipeptide-binding Protein, Domain 1"/>
    <property type="match status" value="1"/>
</dbReference>
<evidence type="ECO:0000259" key="6">
    <source>
        <dbReference type="Pfam" id="PF00496"/>
    </source>
</evidence>
<keyword evidence="4 5" id="KW-0732">Signal</keyword>
<evidence type="ECO:0000256" key="3">
    <source>
        <dbReference type="ARBA" id="ARBA00022448"/>
    </source>
</evidence>
<comment type="subcellular location">
    <subcellularLocation>
        <location evidence="1">Periplasm</location>
    </subcellularLocation>
</comment>
<evidence type="ECO:0000256" key="2">
    <source>
        <dbReference type="ARBA" id="ARBA00005695"/>
    </source>
</evidence>
<dbReference type="PIRSF" id="PIRSF002741">
    <property type="entry name" value="MppA"/>
    <property type="match status" value="1"/>
</dbReference>
<sequence>MLRNLLLTLSVLMVISGCAREDGAPARPACPQGQLCLHRGNGAEPVSLDPHRSSGTWENRIISDMIQGMFDYSAAGETIPGMAESWTTSADGLTWTFRLRDAQWSDGQSVTAEDFVYAFQRILKPEIASQYSYLLYLIQNGREVNEGTAPPESLGARALDARTLELRLINPAPYLPELMTHYTFYPVPSHKVRELGDAWVQPGNYVGNGAYTLAEWRLGDHVRLVKNPRFWDAENVCFDQVYFYPTNDATAAERRVFRGELDMNADIQSNRIQYLLADPETRPFVHTHTYLGTAYLAFNQGPQVRTPALRDRRVRQALAMAVDRDFIANRLLRGGQVPAFSFVPPGMSNYVENGPKAFYADWSLERRQREARRLLAEAGYGPDNPLRLEIKHRNTPDPSLMMPAVQADWAEIGVQVQLVRNEVQIAYQSYRLRDFDVADAAWVADFDDPKSFLDLQLSTTGQQNYGDYANPAYDALLLAADREPNEGRRAQLLAQAEQIMLDDAPIVPLYFYVNKNLVSPRMTGFVDNLVDQHRTRWMCLRNRGQ</sequence>
<dbReference type="Pfam" id="PF00496">
    <property type="entry name" value="SBP_bac_5"/>
    <property type="match status" value="1"/>
</dbReference>
<feature type="signal peptide" evidence="5">
    <location>
        <begin position="1"/>
        <end position="19"/>
    </location>
</feature>
<dbReference type="SUPFAM" id="SSF53850">
    <property type="entry name" value="Periplasmic binding protein-like II"/>
    <property type="match status" value="1"/>
</dbReference>
<evidence type="ECO:0000256" key="1">
    <source>
        <dbReference type="ARBA" id="ARBA00004418"/>
    </source>
</evidence>
<keyword evidence="3" id="KW-0813">Transport</keyword>
<dbReference type="InterPro" id="IPR000914">
    <property type="entry name" value="SBP_5_dom"/>
</dbReference>
<dbReference type="PANTHER" id="PTHR30290:SF10">
    <property type="entry name" value="PERIPLASMIC OLIGOPEPTIDE-BINDING PROTEIN-RELATED"/>
    <property type="match status" value="1"/>
</dbReference>
<feature type="domain" description="Solute-binding protein family 5" evidence="6">
    <location>
        <begin position="78"/>
        <end position="463"/>
    </location>
</feature>
<dbReference type="PROSITE" id="PS51257">
    <property type="entry name" value="PROKAR_LIPOPROTEIN"/>
    <property type="match status" value="1"/>
</dbReference>
<dbReference type="InterPro" id="IPR039424">
    <property type="entry name" value="SBP_5"/>
</dbReference>
<evidence type="ECO:0000313" key="7">
    <source>
        <dbReference type="EMBL" id="MDO1559678.1"/>
    </source>
</evidence>
<reference evidence="7" key="1">
    <citation type="submission" date="2023-07" db="EMBL/GenBank/DDBJ databases">
        <title>Brevundimonas soil sp. nov., isolated from the soil of chemical plant.</title>
        <authorList>
            <person name="Wu N."/>
        </authorList>
    </citation>
    <scope>NUCLEOTIDE SEQUENCE</scope>
    <source>
        <strain evidence="7">XZ-24</strain>
    </source>
</reference>